<dbReference type="OrthoDB" id="5809267at2759"/>
<evidence type="ECO:0000313" key="11">
    <source>
        <dbReference type="Proteomes" id="UP000053660"/>
    </source>
</evidence>
<dbReference type="InterPro" id="IPR008753">
    <property type="entry name" value="Peptidase_M13_N"/>
</dbReference>
<sequence>MGGLPKVCNSKDCIEIAFRFTNNIDDSVDPCNNFYRYSCGKFHRQDLDRQMNFLETQTDSTRRALYALLSTTDSNDTSRTAQLSRSLFGSCMDNFRRSNAGYSPLIERLKNLPCGPLLSGCNFDSASYSWERHSGMLGWYAGTFNLVNFGTDVHPQDRTQITLQFIPPDLSEILDPVREQLIELAHPGPTEIDTLLQVQLRQNLTKSVLFEYIQPDEKQRQNALEEVSQLMVDVNKIATTTPSNVTDITFGELKQAVPNIAWNDLLYAELSTMIKLSDSTMISVVNLAYFEQLSQLVAKSSPQALANYLVAVTAKQLEQFVYDEKIQPTWNRCIENMESLEPVEKLYILSHPNYQFDKIKSYLKEVKQSFILAHQATLLRHLGEINRIAFLVGYPKRLTDESLVTKPFASVPIDPNDYFTSITGLLKQQSTYRLSQIGTYLDADDTTDELLRTTELADALKTTSNSYSKWDQGSSTHTERNLPGFDNYDDVQNMMMVFGTLFCNREGAQPGSPYEAMINTAASNLRLFSTHFKCPSGSALYNRKSCL</sequence>
<accession>A0A0B1T6M5</accession>
<dbReference type="Proteomes" id="UP000053660">
    <property type="component" value="Unassembled WGS sequence"/>
</dbReference>
<name>A0A0B1T6M5_OESDE</name>
<evidence type="ECO:0000256" key="2">
    <source>
        <dbReference type="ARBA" id="ARBA00007357"/>
    </source>
</evidence>
<evidence type="ECO:0000256" key="3">
    <source>
        <dbReference type="ARBA" id="ARBA00022670"/>
    </source>
</evidence>
<dbReference type="InterPro" id="IPR000718">
    <property type="entry name" value="Peptidase_M13"/>
</dbReference>
<keyword evidence="3" id="KW-0645">Protease</keyword>
<feature type="domain" description="Peptidase M13 N-terminal" evidence="9">
    <location>
        <begin position="30"/>
        <end position="370"/>
    </location>
</feature>
<dbReference type="GO" id="GO:0004222">
    <property type="term" value="F:metalloendopeptidase activity"/>
    <property type="evidence" value="ECO:0007669"/>
    <property type="project" value="InterPro"/>
</dbReference>
<gene>
    <name evidence="10" type="ORF">OESDEN_08339</name>
</gene>
<protein>
    <submittedName>
        <fullName evidence="10">Peptidase family M13</fullName>
    </submittedName>
</protein>
<dbReference type="InterPro" id="IPR042089">
    <property type="entry name" value="Peptidase_M13_dom_2"/>
</dbReference>
<dbReference type="Pfam" id="PF01431">
    <property type="entry name" value="Peptidase_M13"/>
    <property type="match status" value="1"/>
</dbReference>
<reference evidence="10 11" key="1">
    <citation type="submission" date="2014-03" db="EMBL/GenBank/DDBJ databases">
        <title>Draft genome of the hookworm Oesophagostomum dentatum.</title>
        <authorList>
            <person name="Mitreva M."/>
        </authorList>
    </citation>
    <scope>NUCLEOTIDE SEQUENCE [LARGE SCALE GENOMIC DNA]</scope>
    <source>
        <strain evidence="10 11">OD-Hann</strain>
    </source>
</reference>
<dbReference type="PANTHER" id="PTHR11733:SF206">
    <property type="entry name" value="PEPTIDASE M13 N-TERMINAL DOMAIN-CONTAINING PROTEIN"/>
    <property type="match status" value="1"/>
</dbReference>
<evidence type="ECO:0000256" key="5">
    <source>
        <dbReference type="ARBA" id="ARBA00022801"/>
    </source>
</evidence>
<dbReference type="InterPro" id="IPR024079">
    <property type="entry name" value="MetalloPept_cat_dom_sf"/>
</dbReference>
<comment type="similarity">
    <text evidence="2">Belongs to the peptidase M13 family.</text>
</comment>
<dbReference type="Gene3D" id="3.40.390.10">
    <property type="entry name" value="Collagenase (Catalytic Domain)"/>
    <property type="match status" value="2"/>
</dbReference>
<dbReference type="PROSITE" id="PS51885">
    <property type="entry name" value="NEPRILYSIN"/>
    <property type="match status" value="1"/>
</dbReference>
<keyword evidence="4" id="KW-0479">Metal-binding</keyword>
<evidence type="ECO:0000313" key="10">
    <source>
        <dbReference type="EMBL" id="KHJ91786.1"/>
    </source>
</evidence>
<comment type="cofactor">
    <cofactor evidence="1">
        <name>Zn(2+)</name>
        <dbReference type="ChEBI" id="CHEBI:29105"/>
    </cofactor>
</comment>
<dbReference type="SUPFAM" id="SSF55486">
    <property type="entry name" value="Metalloproteases ('zincins'), catalytic domain"/>
    <property type="match status" value="1"/>
</dbReference>
<keyword evidence="7" id="KW-0482">Metalloprotease</keyword>
<evidence type="ECO:0000256" key="4">
    <source>
        <dbReference type="ARBA" id="ARBA00022723"/>
    </source>
</evidence>
<keyword evidence="11" id="KW-1185">Reference proteome</keyword>
<proteinExistence type="inferred from homology"/>
<organism evidence="10 11">
    <name type="scientific">Oesophagostomum dentatum</name>
    <name type="common">Nodular worm</name>
    <dbReference type="NCBI Taxonomy" id="61180"/>
    <lineage>
        <taxon>Eukaryota</taxon>
        <taxon>Metazoa</taxon>
        <taxon>Ecdysozoa</taxon>
        <taxon>Nematoda</taxon>
        <taxon>Chromadorea</taxon>
        <taxon>Rhabditida</taxon>
        <taxon>Rhabditina</taxon>
        <taxon>Rhabditomorpha</taxon>
        <taxon>Strongyloidea</taxon>
        <taxon>Strongylidae</taxon>
        <taxon>Oesophagostomum</taxon>
    </lineage>
</organism>
<evidence type="ECO:0000256" key="1">
    <source>
        <dbReference type="ARBA" id="ARBA00001947"/>
    </source>
</evidence>
<dbReference type="GO" id="GO:0005886">
    <property type="term" value="C:plasma membrane"/>
    <property type="evidence" value="ECO:0007669"/>
    <property type="project" value="TreeGrafter"/>
</dbReference>
<evidence type="ECO:0000256" key="7">
    <source>
        <dbReference type="ARBA" id="ARBA00023049"/>
    </source>
</evidence>
<evidence type="ECO:0000259" key="9">
    <source>
        <dbReference type="Pfam" id="PF05649"/>
    </source>
</evidence>
<dbReference type="InterPro" id="IPR018497">
    <property type="entry name" value="Peptidase_M13_C"/>
</dbReference>
<dbReference type="AlphaFoldDB" id="A0A0B1T6M5"/>
<keyword evidence="5" id="KW-0378">Hydrolase</keyword>
<dbReference type="Pfam" id="PF05649">
    <property type="entry name" value="Peptidase_M13_N"/>
    <property type="match status" value="1"/>
</dbReference>
<dbReference type="Gene3D" id="1.10.1380.10">
    <property type="entry name" value="Neutral endopeptidase , domain2"/>
    <property type="match status" value="1"/>
</dbReference>
<evidence type="ECO:0000259" key="8">
    <source>
        <dbReference type="Pfam" id="PF01431"/>
    </source>
</evidence>
<dbReference type="GO" id="GO:0016485">
    <property type="term" value="P:protein processing"/>
    <property type="evidence" value="ECO:0007669"/>
    <property type="project" value="TreeGrafter"/>
</dbReference>
<evidence type="ECO:0000256" key="6">
    <source>
        <dbReference type="ARBA" id="ARBA00022833"/>
    </source>
</evidence>
<feature type="domain" description="Peptidase M13 C-terminal" evidence="8">
    <location>
        <begin position="464"/>
        <end position="546"/>
    </location>
</feature>
<dbReference type="PANTHER" id="PTHR11733">
    <property type="entry name" value="ZINC METALLOPROTEASE FAMILY M13 NEPRILYSIN-RELATED"/>
    <property type="match status" value="1"/>
</dbReference>
<keyword evidence="6" id="KW-0862">Zinc</keyword>
<dbReference type="GO" id="GO:0046872">
    <property type="term" value="F:metal ion binding"/>
    <property type="evidence" value="ECO:0007669"/>
    <property type="project" value="UniProtKB-KW"/>
</dbReference>
<dbReference type="EMBL" id="KN551814">
    <property type="protein sequence ID" value="KHJ91786.1"/>
    <property type="molecule type" value="Genomic_DNA"/>
</dbReference>